<evidence type="ECO:0000256" key="2">
    <source>
        <dbReference type="ARBA" id="ARBA00022603"/>
    </source>
</evidence>
<dbReference type="InterPro" id="IPR029063">
    <property type="entry name" value="SAM-dependent_MTases_sf"/>
</dbReference>
<dbReference type="GO" id="GO:0003677">
    <property type="term" value="F:DNA binding"/>
    <property type="evidence" value="ECO:0007669"/>
    <property type="project" value="InterPro"/>
</dbReference>
<dbReference type="PRINTS" id="PR00506">
    <property type="entry name" value="D21N6MTFRASE"/>
</dbReference>
<dbReference type="InterPro" id="IPR002941">
    <property type="entry name" value="DNA_methylase_N4/N6"/>
</dbReference>
<reference evidence="7" key="1">
    <citation type="submission" date="2014-07" db="EMBL/GenBank/DDBJ databases">
        <authorList>
            <person name="Hornung V.Bastian."/>
        </authorList>
    </citation>
    <scope>NUCLEOTIDE SEQUENCE</scope>
    <source>
        <strain evidence="7">PCE-S</strain>
    </source>
</reference>
<accession>A0A098B7Q1</accession>
<evidence type="ECO:0000256" key="3">
    <source>
        <dbReference type="ARBA" id="ARBA00022679"/>
    </source>
</evidence>
<protein>
    <submittedName>
        <fullName evidence="7">Modification methylase BamHI</fullName>
    </submittedName>
</protein>
<name>A0A098B7Q1_DESHA</name>
<feature type="domain" description="DNA methylase N-4/N-6" evidence="6">
    <location>
        <begin position="132"/>
        <end position="343"/>
    </location>
</feature>
<dbReference type="Pfam" id="PF01555">
    <property type="entry name" value="N6_N4_Mtase"/>
    <property type="match status" value="1"/>
</dbReference>
<dbReference type="REBASE" id="120939">
    <property type="entry name" value="M.DhaPCSSORF5012P"/>
</dbReference>
<dbReference type="Gene3D" id="3.40.50.150">
    <property type="entry name" value="Vaccinia Virus protein VP39"/>
    <property type="match status" value="1"/>
</dbReference>
<dbReference type="GO" id="GO:0032259">
    <property type="term" value="P:methylation"/>
    <property type="evidence" value="ECO:0007669"/>
    <property type="project" value="UniProtKB-KW"/>
</dbReference>
<sequence>MASKQHLHHNKLFKVLGIVDRQDLRQMSVQLRVNVNTLEYYNNNRIFPDGETLQNIIQYLGCTSLELKLRLGIIDNDIVNWISAHPEILLNSLPQEEIAPPQVFNPKYTTEFGSLYQADCIPLMKTIPSDSIDMIFADPPFNIGKNYKSGVSDKLSEDDYLNWTESWLKECIRILAPGGSLFVYNLPHWQTHIAGMLNKYLTFRHWIAVYMRGLIPVAGKLHPSHYGLLYYTKGERPRVFNKQRIPMSTCRHCGGEIHDYGGKKRGLNENGLSIADVWTDIHPVRHKKFKNRDSNELPIKMLYRIISLASNEGDLVFDPFGGSGTTYTVAEHLRRRWIGCEIGDINPIVSRIQNNEDLSLLHKVEQESNVLFTQEQVTLRRTNDFWLLEDFT</sequence>
<dbReference type="EMBL" id="LK996017">
    <property type="protein sequence ID" value="CDX04898.1"/>
    <property type="molecule type" value="Genomic_DNA"/>
</dbReference>
<keyword evidence="5" id="KW-0680">Restriction system</keyword>
<gene>
    <name evidence="7" type="ORF">DPCES_5012</name>
</gene>
<dbReference type="PATRIC" id="fig|49338.4.peg.5394"/>
<evidence type="ECO:0000256" key="1">
    <source>
        <dbReference type="ARBA" id="ARBA00006594"/>
    </source>
</evidence>
<comment type="similarity">
    <text evidence="1">Belongs to the N(4)/N(6)-methyltransferase family.</text>
</comment>
<evidence type="ECO:0000313" key="7">
    <source>
        <dbReference type="EMBL" id="CDX04898.1"/>
    </source>
</evidence>
<dbReference type="AlphaFoldDB" id="A0A098B7Q1"/>
<dbReference type="GO" id="GO:0009307">
    <property type="term" value="P:DNA restriction-modification system"/>
    <property type="evidence" value="ECO:0007669"/>
    <property type="project" value="UniProtKB-KW"/>
</dbReference>
<keyword evidence="4" id="KW-0949">S-adenosyl-L-methionine</keyword>
<dbReference type="PROSITE" id="PS00092">
    <property type="entry name" value="N6_MTASE"/>
    <property type="match status" value="1"/>
</dbReference>
<evidence type="ECO:0000256" key="5">
    <source>
        <dbReference type="ARBA" id="ARBA00022747"/>
    </source>
</evidence>
<keyword evidence="2 7" id="KW-0489">Methyltransferase</keyword>
<organism evidence="7">
    <name type="scientific">Desulfitobacterium hafniense</name>
    <name type="common">Desulfitobacterium frappieri</name>
    <dbReference type="NCBI Taxonomy" id="49338"/>
    <lineage>
        <taxon>Bacteria</taxon>
        <taxon>Bacillati</taxon>
        <taxon>Bacillota</taxon>
        <taxon>Clostridia</taxon>
        <taxon>Eubacteriales</taxon>
        <taxon>Desulfitobacteriaceae</taxon>
        <taxon>Desulfitobacterium</taxon>
    </lineage>
</organism>
<dbReference type="InterPro" id="IPR002295">
    <property type="entry name" value="N4/N6-MTase_EcoPI_Mod-like"/>
</dbReference>
<dbReference type="InterPro" id="IPR002052">
    <property type="entry name" value="DNA_methylase_N6_adenine_CS"/>
</dbReference>
<dbReference type="GO" id="GO:0008170">
    <property type="term" value="F:N-methyltransferase activity"/>
    <property type="evidence" value="ECO:0007669"/>
    <property type="project" value="InterPro"/>
</dbReference>
<evidence type="ECO:0000256" key="4">
    <source>
        <dbReference type="ARBA" id="ARBA00022691"/>
    </source>
</evidence>
<dbReference type="SUPFAM" id="SSF53335">
    <property type="entry name" value="S-adenosyl-L-methionine-dependent methyltransferases"/>
    <property type="match status" value="1"/>
</dbReference>
<evidence type="ECO:0000259" key="6">
    <source>
        <dbReference type="Pfam" id="PF01555"/>
    </source>
</evidence>
<proteinExistence type="inferred from homology"/>
<keyword evidence="3" id="KW-0808">Transferase</keyword>